<keyword evidence="13 15" id="KW-0472">Membrane</keyword>
<feature type="repeat" description="Solcar" evidence="15">
    <location>
        <begin position="20"/>
        <end position="112"/>
    </location>
</feature>
<keyword evidence="5" id="KW-0597">Phosphoprotein</keyword>
<feature type="transmembrane region" description="Helical" evidence="17">
    <location>
        <begin position="223"/>
        <end position="246"/>
    </location>
</feature>
<keyword evidence="12" id="KW-0496">Mitochondrion</keyword>
<feature type="transmembrane region" description="Helical" evidence="17">
    <location>
        <begin position="282"/>
        <end position="304"/>
    </location>
</feature>
<keyword evidence="11" id="KW-0007">Acetylation</keyword>
<sequence length="311" mass="34785">MATQSVSSKRNKTPCAEDGVKFVKDFAAGATAAIISKTIIAPIERVKLILQLQNAQSTITVEGRYKGIIDCFIRVPQEQGFSSFWRGNVVNIARASSQESLGFAFKDFFKIWFVVGTDSRENYKMFLVGNIAAGGASGVATYFFIYPLDFVRTRLAIDMGRGESREFTGLFNCMARIYSHDGVRGLYFGFWPSLQYIFLYRGAYFGLFDSAKVLLSKGNTGQISFTMAFIVGQIVTIAAAFISYPYDTVRRRFMMQAGRDNILYDGVWNCTKKIYHEEGVKAFFSGMMVNAIRGIGAALVLAIYNEFSKYI</sequence>
<evidence type="ECO:0000256" key="11">
    <source>
        <dbReference type="ARBA" id="ARBA00022990"/>
    </source>
</evidence>
<dbReference type="Proteomes" id="UP001608902">
    <property type="component" value="Unassembled WGS sequence"/>
</dbReference>
<dbReference type="InterPro" id="IPR002113">
    <property type="entry name" value="ADT_euk_type"/>
</dbReference>
<dbReference type="InterPro" id="IPR023395">
    <property type="entry name" value="MCP_dom_sf"/>
</dbReference>
<comment type="catalytic activity">
    <reaction evidence="14">
        <text>ADP(in) + ATP(out) = ADP(out) + ATP(in)</text>
        <dbReference type="Rhea" id="RHEA:34999"/>
        <dbReference type="ChEBI" id="CHEBI:30616"/>
        <dbReference type="ChEBI" id="CHEBI:456216"/>
    </reaction>
</comment>
<evidence type="ECO:0000256" key="1">
    <source>
        <dbReference type="ARBA" id="ARBA00004448"/>
    </source>
</evidence>
<evidence type="ECO:0000256" key="2">
    <source>
        <dbReference type="ARBA" id="ARBA00006375"/>
    </source>
</evidence>
<evidence type="ECO:0000256" key="9">
    <source>
        <dbReference type="ARBA" id="ARBA00022799"/>
    </source>
</evidence>
<evidence type="ECO:0000256" key="7">
    <source>
        <dbReference type="ARBA" id="ARBA00022737"/>
    </source>
</evidence>
<dbReference type="InterPro" id="IPR002067">
    <property type="entry name" value="MCP"/>
</dbReference>
<comment type="subunit">
    <text evidence="17">Monomer.</text>
</comment>
<evidence type="ECO:0000256" key="4">
    <source>
        <dbReference type="ARBA" id="ARBA00022481"/>
    </source>
</evidence>
<accession>A0ABD6E7X2</accession>
<evidence type="ECO:0000256" key="17">
    <source>
        <dbReference type="RuleBase" id="RU368008"/>
    </source>
</evidence>
<evidence type="ECO:0000313" key="18">
    <source>
        <dbReference type="EMBL" id="MFH4975387.1"/>
    </source>
</evidence>
<dbReference type="InterPro" id="IPR018108">
    <property type="entry name" value="MCP_transmembrane"/>
</dbReference>
<proteinExistence type="inferred from homology"/>
<dbReference type="PRINTS" id="PR00927">
    <property type="entry name" value="ADPTRNSLCASE"/>
</dbReference>
<evidence type="ECO:0000256" key="6">
    <source>
        <dbReference type="ARBA" id="ARBA00022692"/>
    </source>
</evidence>
<evidence type="ECO:0000256" key="15">
    <source>
        <dbReference type="PROSITE-ProRule" id="PRU00282"/>
    </source>
</evidence>
<dbReference type="PROSITE" id="PS50920">
    <property type="entry name" value="SOLCAR"/>
    <property type="match status" value="3"/>
</dbReference>
<reference evidence="18 19" key="1">
    <citation type="submission" date="2024-08" db="EMBL/GenBank/DDBJ databases">
        <title>Gnathostoma spinigerum genome.</title>
        <authorList>
            <person name="Gonzalez-Bertolin B."/>
            <person name="Monzon S."/>
            <person name="Zaballos A."/>
            <person name="Jimenez P."/>
            <person name="Dekumyoy P."/>
            <person name="Varona S."/>
            <person name="Cuesta I."/>
            <person name="Sumanam S."/>
            <person name="Adisakwattana P."/>
            <person name="Gasser R.B."/>
            <person name="Hernandez-Gonzalez A."/>
            <person name="Young N.D."/>
            <person name="Perteguer M.J."/>
        </authorList>
    </citation>
    <scope>NUCLEOTIDE SEQUENCE [LARGE SCALE GENOMIC DNA]</scope>
    <source>
        <strain evidence="18">AL3</strain>
        <tissue evidence="18">Liver</tissue>
    </source>
</reference>
<evidence type="ECO:0000256" key="8">
    <source>
        <dbReference type="ARBA" id="ARBA00022792"/>
    </source>
</evidence>
<dbReference type="GO" id="GO:0005471">
    <property type="term" value="F:ATP:ADP antiporter activity"/>
    <property type="evidence" value="ECO:0007669"/>
    <property type="project" value="UniProtKB-UniRule"/>
</dbReference>
<keyword evidence="7" id="KW-0677">Repeat</keyword>
<dbReference type="GO" id="GO:0005743">
    <property type="term" value="C:mitochondrial inner membrane"/>
    <property type="evidence" value="ECO:0007669"/>
    <property type="project" value="UniProtKB-SubCell"/>
</dbReference>
<keyword evidence="8" id="KW-0999">Mitochondrion inner membrane</keyword>
<name>A0ABD6E7X2_9BILA</name>
<gene>
    <name evidence="18" type="ORF">AB6A40_002096</name>
</gene>
<dbReference type="Gene3D" id="1.50.40.10">
    <property type="entry name" value="Mitochondrial carrier domain"/>
    <property type="match status" value="1"/>
</dbReference>
<dbReference type="EMBL" id="JBGFUD010000877">
    <property type="protein sequence ID" value="MFH4975387.1"/>
    <property type="molecule type" value="Genomic_DNA"/>
</dbReference>
<protein>
    <recommendedName>
        <fullName evidence="17">ADP/ATP translocase</fullName>
    </recommendedName>
    <alternativeName>
        <fullName evidence="17">ADP,ATP carrier protein</fullName>
    </alternativeName>
</protein>
<dbReference type="PANTHER" id="PTHR45635:SF32">
    <property type="entry name" value="ADP_ATP TRANSLOCASE 1"/>
    <property type="match status" value="1"/>
</dbReference>
<evidence type="ECO:0000313" key="19">
    <source>
        <dbReference type="Proteomes" id="UP001608902"/>
    </source>
</evidence>
<feature type="transmembrane region" description="Helical" evidence="17">
    <location>
        <begin position="126"/>
        <end position="145"/>
    </location>
</feature>
<dbReference type="Pfam" id="PF00153">
    <property type="entry name" value="Mito_carr"/>
    <property type="match status" value="3"/>
</dbReference>
<dbReference type="AlphaFoldDB" id="A0ABD6E7X2"/>
<dbReference type="SUPFAM" id="SSF103506">
    <property type="entry name" value="Mitochondrial carrier"/>
    <property type="match status" value="1"/>
</dbReference>
<comment type="caution">
    <text evidence="18">The sequence shown here is derived from an EMBL/GenBank/DDBJ whole genome shotgun (WGS) entry which is preliminary data.</text>
</comment>
<keyword evidence="3 16" id="KW-0813">Transport</keyword>
<evidence type="ECO:0000256" key="14">
    <source>
        <dbReference type="ARBA" id="ARBA00024537"/>
    </source>
</evidence>
<dbReference type="PANTHER" id="PTHR45635">
    <property type="entry name" value="ADP,ATP CARRIER PROTEIN 1-RELATED-RELATED"/>
    <property type="match status" value="1"/>
</dbReference>
<evidence type="ECO:0000256" key="12">
    <source>
        <dbReference type="ARBA" id="ARBA00023128"/>
    </source>
</evidence>
<keyword evidence="4" id="KW-0488">Methylation</keyword>
<feature type="repeat" description="Solcar" evidence="15">
    <location>
        <begin position="124"/>
        <end position="214"/>
    </location>
</feature>
<comment type="caution">
    <text evidence="17">Lacks conserved residue(s) required for the propagation of feature annotation.</text>
</comment>
<evidence type="ECO:0000256" key="13">
    <source>
        <dbReference type="ARBA" id="ARBA00023136"/>
    </source>
</evidence>
<dbReference type="PRINTS" id="PR00926">
    <property type="entry name" value="MITOCARRIER"/>
</dbReference>
<keyword evidence="9" id="KW-0702">S-nitrosylation</keyword>
<keyword evidence="6 15" id="KW-0812">Transmembrane</keyword>
<evidence type="ECO:0000256" key="10">
    <source>
        <dbReference type="ARBA" id="ARBA00022989"/>
    </source>
</evidence>
<feature type="repeat" description="Solcar" evidence="15">
    <location>
        <begin position="223"/>
        <end position="310"/>
    </location>
</feature>
<comment type="subcellular location">
    <subcellularLocation>
        <location evidence="17">Membrane</location>
        <topology evidence="17">Multi-pass membrane protein</topology>
    </subcellularLocation>
    <subcellularLocation>
        <location evidence="1">Mitochondrion inner membrane</location>
        <topology evidence="1">Multi-pass membrane protein</topology>
    </subcellularLocation>
</comment>
<evidence type="ECO:0000256" key="16">
    <source>
        <dbReference type="RuleBase" id="RU000488"/>
    </source>
</evidence>
<keyword evidence="10 17" id="KW-1133">Transmembrane helix</keyword>
<organism evidence="18 19">
    <name type="scientific">Gnathostoma spinigerum</name>
    <dbReference type="NCBI Taxonomy" id="75299"/>
    <lineage>
        <taxon>Eukaryota</taxon>
        <taxon>Metazoa</taxon>
        <taxon>Ecdysozoa</taxon>
        <taxon>Nematoda</taxon>
        <taxon>Chromadorea</taxon>
        <taxon>Rhabditida</taxon>
        <taxon>Spirurina</taxon>
        <taxon>Gnathostomatomorpha</taxon>
        <taxon>Gnathostomatoidea</taxon>
        <taxon>Gnathostomatidae</taxon>
        <taxon>Gnathostoma</taxon>
    </lineage>
</organism>
<evidence type="ECO:0000256" key="3">
    <source>
        <dbReference type="ARBA" id="ARBA00022448"/>
    </source>
</evidence>
<evidence type="ECO:0000256" key="5">
    <source>
        <dbReference type="ARBA" id="ARBA00022553"/>
    </source>
</evidence>
<keyword evidence="19" id="KW-1185">Reference proteome</keyword>
<comment type="function">
    <text evidence="17">Catalyzes the exchange of ADP and ATP across the membrane.</text>
</comment>
<comment type="similarity">
    <text evidence="2 16">Belongs to the mitochondrial carrier (TC 2.A.29) family.</text>
</comment>